<evidence type="ECO:0000313" key="2">
    <source>
        <dbReference type="Proteomes" id="UP001597344"/>
    </source>
</evidence>
<keyword evidence="2" id="KW-1185">Reference proteome</keyword>
<sequence>MIPEELINGSNKTYGCPDCADQGGYYFEINTTDGKKKRYTVDTNNTNDQSTEIIEFKNRISEIIKDLVTVN</sequence>
<protein>
    <submittedName>
        <fullName evidence="1">Uncharacterized protein</fullName>
    </submittedName>
</protein>
<organism evidence="1 2">
    <name type="scientific">Aquimarina celericrescens</name>
    <dbReference type="NCBI Taxonomy" id="1964542"/>
    <lineage>
        <taxon>Bacteria</taxon>
        <taxon>Pseudomonadati</taxon>
        <taxon>Bacteroidota</taxon>
        <taxon>Flavobacteriia</taxon>
        <taxon>Flavobacteriales</taxon>
        <taxon>Flavobacteriaceae</taxon>
        <taxon>Aquimarina</taxon>
    </lineage>
</organism>
<dbReference type="RefSeq" id="WP_378319737.1">
    <property type="nucleotide sequence ID" value="NZ_JBHUHY010000004.1"/>
</dbReference>
<dbReference type="EMBL" id="JBHUHY010000004">
    <property type="protein sequence ID" value="MFD2186740.1"/>
    <property type="molecule type" value="Genomic_DNA"/>
</dbReference>
<name>A0ABW5AWS8_9FLAO</name>
<evidence type="ECO:0000313" key="1">
    <source>
        <dbReference type="EMBL" id="MFD2186740.1"/>
    </source>
</evidence>
<proteinExistence type="predicted"/>
<dbReference type="Proteomes" id="UP001597344">
    <property type="component" value="Unassembled WGS sequence"/>
</dbReference>
<reference evidence="2" key="1">
    <citation type="journal article" date="2019" name="Int. J. Syst. Evol. Microbiol.">
        <title>The Global Catalogue of Microorganisms (GCM) 10K type strain sequencing project: providing services to taxonomists for standard genome sequencing and annotation.</title>
        <authorList>
            <consortium name="The Broad Institute Genomics Platform"/>
            <consortium name="The Broad Institute Genome Sequencing Center for Infectious Disease"/>
            <person name="Wu L."/>
            <person name="Ma J."/>
        </authorList>
    </citation>
    <scope>NUCLEOTIDE SEQUENCE [LARGE SCALE GENOMIC DNA]</scope>
    <source>
        <strain evidence="2">DT92</strain>
    </source>
</reference>
<gene>
    <name evidence="1" type="ORF">ACFSJT_08045</name>
</gene>
<comment type="caution">
    <text evidence="1">The sequence shown here is derived from an EMBL/GenBank/DDBJ whole genome shotgun (WGS) entry which is preliminary data.</text>
</comment>
<accession>A0ABW5AWS8</accession>